<dbReference type="InterPro" id="IPR029062">
    <property type="entry name" value="Class_I_gatase-like"/>
</dbReference>
<evidence type="ECO:0000256" key="3">
    <source>
        <dbReference type="ARBA" id="ARBA00022801"/>
    </source>
</evidence>
<organism evidence="5 6">
    <name type="scientific">Paraclostridium sordellii</name>
    <name type="common">Clostridium sordellii</name>
    <dbReference type="NCBI Taxonomy" id="1505"/>
    <lineage>
        <taxon>Bacteria</taxon>
        <taxon>Bacillati</taxon>
        <taxon>Bacillota</taxon>
        <taxon>Clostridia</taxon>
        <taxon>Peptostreptococcales</taxon>
        <taxon>Peptostreptococcaceae</taxon>
        <taxon>Paraclostridium</taxon>
    </lineage>
</organism>
<evidence type="ECO:0000256" key="4">
    <source>
        <dbReference type="ARBA" id="ARBA00022825"/>
    </source>
</evidence>
<proteinExistence type="inferred from homology"/>
<comment type="caution">
    <text evidence="5">The sequence shown here is derived from an EMBL/GenBank/DDBJ whole genome shotgun (WGS) entry which is preliminary data.</text>
</comment>
<protein>
    <submittedName>
        <fullName evidence="5">Peptidase E-like protein</fullName>
    </submittedName>
</protein>
<dbReference type="GO" id="GO:0006508">
    <property type="term" value="P:proteolysis"/>
    <property type="evidence" value="ECO:0007669"/>
    <property type="project" value="UniProtKB-KW"/>
</dbReference>
<evidence type="ECO:0000256" key="1">
    <source>
        <dbReference type="ARBA" id="ARBA00006534"/>
    </source>
</evidence>
<dbReference type="EMBL" id="CDNY01000003">
    <property type="protein sequence ID" value="CEO33729.1"/>
    <property type="molecule type" value="Genomic_DNA"/>
</dbReference>
<dbReference type="Pfam" id="PF03575">
    <property type="entry name" value="Peptidase_S51"/>
    <property type="match status" value="1"/>
</dbReference>
<sequence length="221" mass="25913">MINILLNLYNFHEKWCFETLKDILKEEYRVLVIPFSFNDDWMKNDNEWQTAYNPSTGKYYKDIVIPFLSYGIKAENINWINYFSDTKESSKYKINNSDIIFFTGGLPDQMMDRLKEFKIIEDIENYKGIVMGSSAGAMVQVAQYHITPDKDYDTFSYNEGLKMITDFDIEVHYKETSIQKESIKKVLKEKSRRVYAMKDKGGIIINGDKITILGDVTLFDI</sequence>
<reference evidence="6" key="1">
    <citation type="submission" date="2015-01" db="EMBL/GenBank/DDBJ databases">
        <authorList>
            <person name="Aslett A.Martin."/>
            <person name="De Silva Nishadi"/>
        </authorList>
    </citation>
    <scope>NUCLEOTIDE SEQUENCE [LARGE SCALE GENOMIC DNA]</scope>
    <source>
        <strain evidence="6">UMC4404</strain>
    </source>
</reference>
<evidence type="ECO:0000256" key="2">
    <source>
        <dbReference type="ARBA" id="ARBA00022670"/>
    </source>
</evidence>
<dbReference type="Proteomes" id="UP000049685">
    <property type="component" value="Unassembled WGS sequence"/>
</dbReference>
<keyword evidence="3" id="KW-0378">Hydrolase</keyword>
<accession>A0A9P1L324</accession>
<dbReference type="GO" id="GO:0008236">
    <property type="term" value="F:serine-type peptidase activity"/>
    <property type="evidence" value="ECO:0007669"/>
    <property type="project" value="UniProtKB-KW"/>
</dbReference>
<comment type="similarity">
    <text evidence="1">Belongs to the peptidase S51 family.</text>
</comment>
<dbReference type="AlphaFoldDB" id="A0A9P1L324"/>
<keyword evidence="4" id="KW-0720">Serine protease</keyword>
<evidence type="ECO:0000313" key="5">
    <source>
        <dbReference type="EMBL" id="CEO33729.1"/>
    </source>
</evidence>
<dbReference type="RefSeq" id="WP_057558824.1">
    <property type="nucleotide sequence ID" value="NZ_BDJI01000002.1"/>
</dbReference>
<dbReference type="InterPro" id="IPR005320">
    <property type="entry name" value="Peptidase_S51"/>
</dbReference>
<evidence type="ECO:0000313" key="6">
    <source>
        <dbReference type="Proteomes" id="UP000049685"/>
    </source>
</evidence>
<dbReference type="SUPFAM" id="SSF52317">
    <property type="entry name" value="Class I glutamine amidotransferase-like"/>
    <property type="match status" value="1"/>
</dbReference>
<name>A0A9P1L324_PARSO</name>
<dbReference type="Gene3D" id="3.40.50.880">
    <property type="match status" value="1"/>
</dbReference>
<keyword evidence="2" id="KW-0645">Protease</keyword>
<gene>
    <name evidence="5" type="ORF">UMC4404_17091</name>
</gene>